<name>A0ABN2QSJ1_9ACTN</name>
<keyword evidence="1" id="KW-1133">Transmembrane helix</keyword>
<dbReference type="Proteomes" id="UP001499854">
    <property type="component" value="Unassembled WGS sequence"/>
</dbReference>
<feature type="transmembrane region" description="Helical" evidence="1">
    <location>
        <begin position="12"/>
        <end position="29"/>
    </location>
</feature>
<evidence type="ECO:0000313" key="3">
    <source>
        <dbReference type="Proteomes" id="UP001499854"/>
    </source>
</evidence>
<gene>
    <name evidence="2" type="ORF">GCM10009838_11480</name>
</gene>
<evidence type="ECO:0000313" key="2">
    <source>
        <dbReference type="EMBL" id="GAA1957207.1"/>
    </source>
</evidence>
<sequence length="179" mass="19885">MRLAFMRRFPEMFTGGLLLGVAAIFVLVFNGADFAGWLLGAACVVVLAAAVPYAYWLRADDQGLILVRLLIWRRIPWRAVQGLELRFHRESNGYKYMALHIRLKALPATRPSVARRLRPGPLVGRLAVTREYLPRGTEPRALADLFALFGDRGVPINEHEYVNAVLAAHGRPGLPASTA</sequence>
<accession>A0ABN2QSJ1</accession>
<comment type="caution">
    <text evidence="2">The sequence shown here is derived from an EMBL/GenBank/DDBJ whole genome shotgun (WGS) entry which is preliminary data.</text>
</comment>
<proteinExistence type="predicted"/>
<evidence type="ECO:0008006" key="4">
    <source>
        <dbReference type="Google" id="ProtNLM"/>
    </source>
</evidence>
<keyword evidence="3" id="KW-1185">Reference proteome</keyword>
<organism evidence="2 3">
    <name type="scientific">Catenulispora subtropica</name>
    <dbReference type="NCBI Taxonomy" id="450798"/>
    <lineage>
        <taxon>Bacteria</taxon>
        <taxon>Bacillati</taxon>
        <taxon>Actinomycetota</taxon>
        <taxon>Actinomycetes</taxon>
        <taxon>Catenulisporales</taxon>
        <taxon>Catenulisporaceae</taxon>
        <taxon>Catenulispora</taxon>
    </lineage>
</organism>
<protein>
    <recommendedName>
        <fullName evidence="4">Integral membrane protein</fullName>
    </recommendedName>
</protein>
<dbReference type="EMBL" id="BAAAQM010000004">
    <property type="protein sequence ID" value="GAA1957207.1"/>
    <property type="molecule type" value="Genomic_DNA"/>
</dbReference>
<evidence type="ECO:0000256" key="1">
    <source>
        <dbReference type="SAM" id="Phobius"/>
    </source>
</evidence>
<reference evidence="2 3" key="1">
    <citation type="journal article" date="2019" name="Int. J. Syst. Evol. Microbiol.">
        <title>The Global Catalogue of Microorganisms (GCM) 10K type strain sequencing project: providing services to taxonomists for standard genome sequencing and annotation.</title>
        <authorList>
            <consortium name="The Broad Institute Genomics Platform"/>
            <consortium name="The Broad Institute Genome Sequencing Center for Infectious Disease"/>
            <person name="Wu L."/>
            <person name="Ma J."/>
        </authorList>
    </citation>
    <scope>NUCLEOTIDE SEQUENCE [LARGE SCALE GENOMIC DNA]</scope>
    <source>
        <strain evidence="2 3">JCM 16013</strain>
    </source>
</reference>
<feature type="transmembrane region" description="Helical" evidence="1">
    <location>
        <begin position="35"/>
        <end position="56"/>
    </location>
</feature>
<keyword evidence="1" id="KW-0812">Transmembrane</keyword>
<keyword evidence="1" id="KW-0472">Membrane</keyword>